<dbReference type="SUPFAM" id="SSF50978">
    <property type="entry name" value="WD40 repeat-like"/>
    <property type="match status" value="2"/>
</dbReference>
<feature type="repeat" description="WD" evidence="13">
    <location>
        <begin position="1583"/>
        <end position="1614"/>
    </location>
</feature>
<name>A0A1Q9E3M3_SYMMI</name>
<evidence type="ECO:0000259" key="16">
    <source>
        <dbReference type="PROSITE" id="PS50053"/>
    </source>
</evidence>
<evidence type="ECO:0000256" key="11">
    <source>
        <dbReference type="ARBA" id="ARBA00023273"/>
    </source>
</evidence>
<dbReference type="InterPro" id="IPR000996">
    <property type="entry name" value="Clathrin_L-chain"/>
</dbReference>
<evidence type="ECO:0000256" key="15">
    <source>
        <dbReference type="SAM" id="MobiDB-lite"/>
    </source>
</evidence>
<dbReference type="Pfam" id="PF23390">
    <property type="entry name" value="Beta-prop_WDR35_2nd"/>
    <property type="match status" value="2"/>
</dbReference>
<dbReference type="Proteomes" id="UP000186817">
    <property type="component" value="Unassembled WGS sequence"/>
</dbReference>
<feature type="compositionally biased region" description="Pro residues" evidence="15">
    <location>
        <begin position="605"/>
        <end position="623"/>
    </location>
</feature>
<dbReference type="GO" id="GO:1905515">
    <property type="term" value="P:non-motile cilium assembly"/>
    <property type="evidence" value="ECO:0007669"/>
    <property type="project" value="TreeGrafter"/>
</dbReference>
<dbReference type="InterPro" id="IPR000626">
    <property type="entry name" value="Ubiquitin-like_dom"/>
</dbReference>
<evidence type="ECO:0000313" key="18">
    <source>
        <dbReference type="Proteomes" id="UP000186817"/>
    </source>
</evidence>
<evidence type="ECO:0000256" key="4">
    <source>
        <dbReference type="ARBA" id="ARBA00005263"/>
    </source>
</evidence>
<dbReference type="Gene3D" id="1.10.238.10">
    <property type="entry name" value="EF-hand"/>
    <property type="match status" value="1"/>
</dbReference>
<feature type="coiled-coil region" evidence="14">
    <location>
        <begin position="2183"/>
        <end position="2222"/>
    </location>
</feature>
<evidence type="ECO:0000256" key="8">
    <source>
        <dbReference type="ARBA" id="ARBA00023069"/>
    </source>
</evidence>
<dbReference type="OrthoDB" id="10260567at2759"/>
<keyword evidence="7" id="KW-0677">Repeat</keyword>
<keyword evidence="11" id="KW-0966">Cell projection</keyword>
<evidence type="ECO:0000256" key="1">
    <source>
        <dbReference type="ARBA" id="ARBA00004138"/>
    </source>
</evidence>
<dbReference type="GO" id="GO:0016192">
    <property type="term" value="P:vesicle-mediated transport"/>
    <property type="evidence" value="ECO:0007669"/>
    <property type="project" value="InterPro"/>
</dbReference>
<accession>A0A1Q9E3M3</accession>
<dbReference type="Gene3D" id="2.130.10.10">
    <property type="entry name" value="YVTN repeat-like/Quinoprotein amine dehydrogenase"/>
    <property type="match status" value="1"/>
</dbReference>
<keyword evidence="12" id="KW-0968">Cytoplasmic vesicle</keyword>
<keyword evidence="5" id="KW-0963">Cytoplasm</keyword>
<dbReference type="InterPro" id="IPR036322">
    <property type="entry name" value="WD40_repeat_dom_sf"/>
</dbReference>
<dbReference type="InterPro" id="IPR056158">
    <property type="entry name" value="Beta-prop_IFT121_2nd"/>
</dbReference>
<keyword evidence="14" id="KW-0175">Coiled coil</keyword>
<dbReference type="GO" id="GO:0030130">
    <property type="term" value="C:clathrin coat of trans-Golgi network vesicle"/>
    <property type="evidence" value="ECO:0007669"/>
    <property type="project" value="InterPro"/>
</dbReference>
<dbReference type="SUPFAM" id="SSF47473">
    <property type="entry name" value="EF-hand"/>
    <property type="match status" value="1"/>
</dbReference>
<dbReference type="Pfam" id="PF00240">
    <property type="entry name" value="ubiquitin"/>
    <property type="match status" value="1"/>
</dbReference>
<evidence type="ECO:0000256" key="10">
    <source>
        <dbReference type="ARBA" id="ARBA00023176"/>
    </source>
</evidence>
<feature type="coiled-coil region" evidence="14">
    <location>
        <begin position="2611"/>
        <end position="2638"/>
    </location>
</feature>
<evidence type="ECO:0000256" key="5">
    <source>
        <dbReference type="ARBA" id="ARBA00022490"/>
    </source>
</evidence>
<dbReference type="InterPro" id="IPR011992">
    <property type="entry name" value="EF-hand-dom_pair"/>
</dbReference>
<dbReference type="InterPro" id="IPR039857">
    <property type="entry name" value="Ift122/121"/>
</dbReference>
<gene>
    <name evidence="17" type="primary">Wdr35</name>
    <name evidence="17" type="ORF">AK812_SmicGene15225</name>
</gene>
<dbReference type="PROSITE" id="PS50082">
    <property type="entry name" value="WD_REPEATS_2"/>
    <property type="match status" value="1"/>
</dbReference>
<feature type="region of interest" description="Disordered" evidence="15">
    <location>
        <begin position="2422"/>
        <end position="2443"/>
    </location>
</feature>
<comment type="caution">
    <text evidence="17">The sequence shown here is derived from an EMBL/GenBank/DDBJ whole genome shotgun (WGS) entry which is preliminary data.</text>
</comment>
<evidence type="ECO:0000256" key="14">
    <source>
        <dbReference type="SAM" id="Coils"/>
    </source>
</evidence>
<dbReference type="GO" id="GO:0097730">
    <property type="term" value="C:non-motile cilium"/>
    <property type="evidence" value="ECO:0007669"/>
    <property type="project" value="TreeGrafter"/>
</dbReference>
<dbReference type="SUPFAM" id="SSF54236">
    <property type="entry name" value="Ubiquitin-like"/>
    <property type="match status" value="1"/>
</dbReference>
<feature type="compositionally biased region" description="Basic and acidic residues" evidence="15">
    <location>
        <begin position="2757"/>
        <end position="2798"/>
    </location>
</feature>
<feature type="region of interest" description="Disordered" evidence="15">
    <location>
        <begin position="2224"/>
        <end position="2249"/>
    </location>
</feature>
<evidence type="ECO:0000256" key="9">
    <source>
        <dbReference type="ARBA" id="ARBA00023136"/>
    </source>
</evidence>
<comment type="subcellular location">
    <subcellularLocation>
        <location evidence="1">Cell projection</location>
        <location evidence="1">Cilium</location>
    </subcellularLocation>
    <subcellularLocation>
        <location evidence="2">Cytoplasmic vesicle membrane</location>
        <topology evidence="2">Peripheral membrane protein</topology>
        <orientation evidence="2">Cytoplasmic side</orientation>
    </subcellularLocation>
    <subcellularLocation>
        <location evidence="3">Membrane</location>
        <location evidence="3">Coated pit</location>
        <topology evidence="3">Peripheral membrane protein</topology>
        <orientation evidence="3">Cytoplasmic side</orientation>
    </subcellularLocation>
</comment>
<dbReference type="GO" id="GO:0030132">
    <property type="term" value="C:clathrin coat of coated pit"/>
    <property type="evidence" value="ECO:0007669"/>
    <property type="project" value="InterPro"/>
</dbReference>
<evidence type="ECO:0000256" key="3">
    <source>
        <dbReference type="ARBA" id="ARBA00004277"/>
    </source>
</evidence>
<dbReference type="GO" id="GO:0006886">
    <property type="term" value="P:intracellular protein transport"/>
    <property type="evidence" value="ECO:0007669"/>
    <property type="project" value="InterPro"/>
</dbReference>
<dbReference type="PROSITE" id="PS00581">
    <property type="entry name" value="CLATHRIN_LIGHT_CHN_2"/>
    <property type="match status" value="1"/>
</dbReference>
<dbReference type="GO" id="GO:0005198">
    <property type="term" value="F:structural molecule activity"/>
    <property type="evidence" value="ECO:0007669"/>
    <property type="project" value="InterPro"/>
</dbReference>
<dbReference type="PROSITE" id="PS50294">
    <property type="entry name" value="WD_REPEATS_REGION"/>
    <property type="match status" value="1"/>
</dbReference>
<comment type="similarity">
    <text evidence="4">Belongs to the clathrin light chain family.</text>
</comment>
<feature type="region of interest" description="Disordered" evidence="15">
    <location>
        <begin position="599"/>
        <end position="623"/>
    </location>
</feature>
<evidence type="ECO:0000256" key="6">
    <source>
        <dbReference type="ARBA" id="ARBA00022574"/>
    </source>
</evidence>
<organism evidence="17 18">
    <name type="scientific">Symbiodinium microadriaticum</name>
    <name type="common">Dinoflagellate</name>
    <name type="synonym">Zooxanthella microadriatica</name>
    <dbReference type="NCBI Taxonomy" id="2951"/>
    <lineage>
        <taxon>Eukaryota</taxon>
        <taxon>Sar</taxon>
        <taxon>Alveolata</taxon>
        <taxon>Dinophyceae</taxon>
        <taxon>Suessiales</taxon>
        <taxon>Symbiodiniaceae</taxon>
        <taxon>Symbiodinium</taxon>
    </lineage>
</organism>
<dbReference type="GO" id="GO:0061512">
    <property type="term" value="P:protein localization to cilium"/>
    <property type="evidence" value="ECO:0007669"/>
    <property type="project" value="TreeGrafter"/>
</dbReference>
<dbReference type="Gene3D" id="3.10.20.90">
    <property type="entry name" value="Phosphatidylinositol 3-kinase Catalytic Subunit, Chain A, domain 1"/>
    <property type="match status" value="1"/>
</dbReference>
<keyword evidence="8" id="KW-0969">Cilium</keyword>
<keyword evidence="6 13" id="KW-0853">WD repeat</keyword>
<dbReference type="InterPro" id="IPR015943">
    <property type="entry name" value="WD40/YVTN_repeat-like_dom_sf"/>
</dbReference>
<dbReference type="CDD" id="cd17039">
    <property type="entry name" value="Ubl_ubiquitin_like"/>
    <property type="match status" value="1"/>
</dbReference>
<dbReference type="InterPro" id="IPR056159">
    <property type="entry name" value="Beta-prop_IFT121_TULP_N"/>
</dbReference>
<evidence type="ECO:0000256" key="2">
    <source>
        <dbReference type="ARBA" id="ARBA00004180"/>
    </source>
</evidence>
<keyword evidence="10" id="KW-0168">Coated pit</keyword>
<proteinExistence type="inferred from homology"/>
<dbReference type="PANTHER" id="PTHR12764:SF5">
    <property type="entry name" value="LD29485P"/>
    <property type="match status" value="1"/>
</dbReference>
<protein>
    <submittedName>
        <fullName evidence="17">WD repeat-containing protein 35</fullName>
    </submittedName>
</protein>
<sequence length="2813" mass="304927">MEAPYDARIPKVVADITEGIQDEMLAAVSSHMRNAAAACAEICAARMRLLQTALSRSLDEARRQQVFAQPPLSTSLASSQDTKRATLVRQIRAKLDSQGDTPASFLRARSVAASQGLLSRDEFVACIASLNLGVSHTDVLELFAFAVGSNERDTAVLEEITQALEMSSPAPAMANGCSHHGCANGYSSSPLSPEAERVVGRVRSAVGRSNRPFEEVFRGFCKSGGRGATIMSRADLARVLSTFEPDIDPEVVARLWRITVPDGAPGLDFGNFCTWFCPGGRALPGLTSFASNMGESQMLSQLLEKSSGLSRTPSGGLLSPMSASLPNLQLEGLPLSPGARLANTLAPEQLSDWRQGGPRSAWPTWPALEAAHVQPPLSARLSLLSPEDFPAIACLGRLQTYIVSKGLTVNSAFVLYDTHMEQAVSQEGFLSAVDHHGFPLSRSEAEMLFSRLARRTRPNQPPSLSFEDFQACMMSLPNPIPQVQWGKDLIKSVDKITRSQGTPLENLFKQLGAESVRALDVQAVLSRYSPQPLSDAQWSNLLPLLDKKPDGSVMWPNMLKWAGVDCTSAPVPPVKPLSPAPPSLPVAVAKPTAPLPAAATVPTPGALPPVPARPASSPSPPAPSPPGACSTTCFFTLPACTTWSTSSHSRASTAPVLSCSALSMCRRQQSIPSSTSATSVCFQCWCPATAFATSGCGAFTPWTASAASTFGLGWRLLILGRMSYRSRSPLHEKDASPWFTLADQFCPAAWPLPATGECCSGADRCESSGTTSDRSKQRLAGFSRQTYSNATKVAINSWLAELVRGSRASSADSIWSLLLETHELQTLSALRAAGVHAANDSTIVPNPSGEESAAIRQAAPGICAVPCTSHELLAAWLTTGNDVAPELKAFRSRCPGFDFVWLDYCGTLGSSPGRRRQADLRSLFTGSLLRPRCVLAVTVSERGAARLYRGELADGLVLCVRAAAREVQQQVALLGIAEYKAPTPMVLAAFVVDAEAAALAACKPVAEGLSFVPGDHWCVGRGLAAGLETPLARALRFAAGAFATAAGRGASALALESVKLLPVTQALEACGCTVLSSLPDQLEAEVAAAIHGRAIGVLSGAALLDYLQQLARRPQEIFAAAWLGYDGGRACTSTQLHSCSDWAHLNELLGLRLLSTDALLAVTVAYVSTAEVWLGSAVDWTLAGLRDACSRHGYHIAAASVMKFTANNSRLAVFLRLGQGPRKLEAGVLPPALLNQPGFEEAAGASMEFHSSWDEARVKTPSAEGRRLRQLLPALRQLLAGGAADETSDVILIHEPGFVTLLPKLAALDARLICCVCDDPVVLNDLQRRQHEAVECSAVADGMLQGTSVLALLEDCGPIAWRKRWQDLAVRWLRMHAGDGEKRLVLLLEASQLQLAVELIGELRLAAGDCTVLLGFSFVQGSRRWVFAALALAQVPAPARVPLPQGQNLQPLHLDDLGGVVEKSSMHNLVKLQFSAFLSQMSTKLCSTSGSFVDLRALQPPQEAGPCAWSVPGTELETVVYLSKKIAIPHQLALQVVSWNSAQGWIACGGESGLLKVLKLESASDGAAKAAAGQSNLSMNQTLEGHQGTIMVITWNENFRKLTTSDQNGLIIVWMLHRGIWFEEMINNRNRSVVRDMKWSADCQKICIIYEDGAVIVGTVDGQRLWGKEVKTQLAFVEWSPDGKNILFCTLNGEVHVYDNEGIYSHKVPIYCLDSGTEGTVAIAGIDWFAGPNGPENQTPTLCLGFENGRVQIMRSDADDKPVLLDTQLRCTGLKWDPNGSVVAIAGVQNQGAAAADREVGIVQFYAPSGQHLRSLRVPGQNLRSISWEGSGLRLALAVDSHIFFANIRPDYLWGYFSRTLVYAVLRKERNEHVVVFWDTHSDEKYTKYIKHVTHIRSSEEYCVLVTKADDASGQHIVIVCNDIGSPVDSKYMQLDPVHVAMTNSHVIVTSEDVVYIWSYRTSVSRQAQGDLASAAGMGIKQKRAEMMFHIDESFAPGSGTHDKESFVPPSMTTQDPIACICATEQCLLVARESGVVHRYALPHLSLEARFTIRCRPQVIAANCDSTRMSVIDINGVLLLFDVEIVNHGFFSQQAETNSQTFSFRKMEGADGSNLLGFTEAAPPPMAEAPVDPMPHVGGAEAAPMDMMGSAPAPAAPYQDPFQGVPVKDPVGATPLIPEMNALREWEEKHEKDLEEMARKEAQEKEQRRGNATAELQKWNEERVATRKTRMASNRSNEETSEKAREEALKPGANPWERVCELIDTNAKAAEDSRDTSRLRSLLIQLKTNPDNGPGKQLDFERKDVWNMRWATDNPDLFAIMEKTRMYIVRGLQPEEPVLSNAYICAFKDLQIQSVLIDEVIQNPENPRKEVLLDFETKSLRDTRDILTKVSNLKDAFNYVDANPHPRLWSWIKFGGGERRAPGHAETLSGSEARPRWQAQRGMSSPMEDVIEGAGEEQRITVRVQTSPENTIEIAVSSKSTVFHLAAQVSQALPFPGSLPILSFQENELETDAVINELGITDGSLLTAVIKQRPVGIIEPGLGLMDNGGRVGAESAAMSCVDSLAIDADPAEAPALSPRSTSSECRLTAALREAIKQLVSAKGPPQQVEDLMTIAEDVERIEQENAELKRQMAMIQNGLHEQRRLENQLSRNTSQLMRHAGLSDGDADMWPAHQPMAGGYPGHADENIQANATIALLQHMQMLRERQVQAAQEEEENKSFLMKKGDAELSEIHRQAQLPRTEAGSVTGSGVLSSGHMTKEEMDRARRAHAEQLQSEHGKKQRELQEAEQKARSRDALFERGPFTGPAKMIGKH</sequence>
<dbReference type="PANTHER" id="PTHR12764">
    <property type="entry name" value="WD REPEAT DOMAIN-RELATED"/>
    <property type="match status" value="1"/>
</dbReference>
<feature type="compositionally biased region" description="Basic and acidic residues" evidence="15">
    <location>
        <begin position="2236"/>
        <end position="2249"/>
    </location>
</feature>
<dbReference type="PROSITE" id="PS50053">
    <property type="entry name" value="UBIQUITIN_2"/>
    <property type="match status" value="1"/>
</dbReference>
<dbReference type="InterPro" id="IPR029071">
    <property type="entry name" value="Ubiquitin-like_domsf"/>
</dbReference>
<dbReference type="GO" id="GO:0030991">
    <property type="term" value="C:intraciliary transport particle A"/>
    <property type="evidence" value="ECO:0007669"/>
    <property type="project" value="TreeGrafter"/>
</dbReference>
<evidence type="ECO:0000256" key="13">
    <source>
        <dbReference type="PROSITE-ProRule" id="PRU00221"/>
    </source>
</evidence>
<evidence type="ECO:0000313" key="17">
    <source>
        <dbReference type="EMBL" id="OLQ01999.1"/>
    </source>
</evidence>
<reference evidence="17 18" key="1">
    <citation type="submission" date="2016-02" db="EMBL/GenBank/DDBJ databases">
        <title>Genome analysis of coral dinoflagellate symbionts highlights evolutionary adaptations to a symbiotic lifestyle.</title>
        <authorList>
            <person name="Aranda M."/>
            <person name="Li Y."/>
            <person name="Liew Y.J."/>
            <person name="Baumgarten S."/>
            <person name="Simakov O."/>
            <person name="Wilson M."/>
            <person name="Piel J."/>
            <person name="Ashoor H."/>
            <person name="Bougouffa S."/>
            <person name="Bajic V.B."/>
            <person name="Ryu T."/>
            <person name="Ravasi T."/>
            <person name="Bayer T."/>
            <person name="Micklem G."/>
            <person name="Kim H."/>
            <person name="Bhak J."/>
            <person name="Lajeunesse T.C."/>
            <person name="Voolstra C.R."/>
        </authorList>
    </citation>
    <scope>NUCLEOTIDE SEQUENCE [LARGE SCALE GENOMIC DNA]</scope>
    <source>
        <strain evidence="17 18">CCMP2467</strain>
    </source>
</reference>
<evidence type="ECO:0000256" key="7">
    <source>
        <dbReference type="ARBA" id="ARBA00022737"/>
    </source>
</evidence>
<dbReference type="EMBL" id="LSRX01000276">
    <property type="protein sequence ID" value="OLQ01999.1"/>
    <property type="molecule type" value="Genomic_DNA"/>
</dbReference>
<keyword evidence="9" id="KW-0472">Membrane</keyword>
<dbReference type="Pfam" id="PF24797">
    <property type="entry name" value="Beta-prop_WDR35_TULP_N"/>
    <property type="match status" value="1"/>
</dbReference>
<dbReference type="GO" id="GO:0035721">
    <property type="term" value="P:intraciliary retrograde transport"/>
    <property type="evidence" value="ECO:0007669"/>
    <property type="project" value="TreeGrafter"/>
</dbReference>
<keyword evidence="18" id="KW-1185">Reference proteome</keyword>
<feature type="compositionally biased region" description="Low complexity" evidence="15">
    <location>
        <begin position="2744"/>
        <end position="2755"/>
    </location>
</feature>
<feature type="domain" description="Ubiquitin-like" evidence="16">
    <location>
        <begin position="2458"/>
        <end position="2533"/>
    </location>
</feature>
<dbReference type="InterPro" id="IPR001680">
    <property type="entry name" value="WD40_rpt"/>
</dbReference>
<dbReference type="SMART" id="SM00320">
    <property type="entry name" value="WD40"/>
    <property type="match status" value="3"/>
</dbReference>
<evidence type="ECO:0000256" key="12">
    <source>
        <dbReference type="ARBA" id="ARBA00023329"/>
    </source>
</evidence>
<feature type="region of interest" description="Disordered" evidence="15">
    <location>
        <begin position="2736"/>
        <end position="2813"/>
    </location>
</feature>